<dbReference type="OrthoDB" id="435881at2759"/>
<dbReference type="InterPro" id="IPR006050">
    <property type="entry name" value="DNA_photolyase_N"/>
</dbReference>
<keyword evidence="4" id="KW-0157">Chromophore</keyword>
<evidence type="ECO:0000256" key="4">
    <source>
        <dbReference type="ARBA" id="ARBA00022991"/>
    </source>
</evidence>
<dbReference type="InterPro" id="IPR036134">
    <property type="entry name" value="Crypto/Photolyase_FAD-like_sf"/>
</dbReference>
<dbReference type="GO" id="GO:0005634">
    <property type="term" value="C:nucleus"/>
    <property type="evidence" value="ECO:0007669"/>
    <property type="project" value="TreeGrafter"/>
</dbReference>
<dbReference type="GO" id="GO:0032922">
    <property type="term" value="P:circadian regulation of gene expression"/>
    <property type="evidence" value="ECO:0007669"/>
    <property type="project" value="TreeGrafter"/>
</dbReference>
<name>A0A5B8MHW2_9CHLO</name>
<dbReference type="SUPFAM" id="SSF52425">
    <property type="entry name" value="Cryptochrome/photolyase, N-terminal domain"/>
    <property type="match status" value="1"/>
</dbReference>
<evidence type="ECO:0000256" key="3">
    <source>
        <dbReference type="ARBA" id="ARBA00022827"/>
    </source>
</evidence>
<evidence type="ECO:0000256" key="6">
    <source>
        <dbReference type="PIRSR" id="PIRSR602081-2"/>
    </source>
</evidence>
<dbReference type="EMBL" id="CP031036">
    <property type="protein sequence ID" value="QDZ19871.1"/>
    <property type="molecule type" value="Genomic_DNA"/>
</dbReference>
<sequence length="613" mass="70126">MLRSEAKEAKGLLDGGRRRGGVLVWFRRDLRLHDNETIYAAAMRARETNTLVNFCYIHRDVASSREPWHRRQGGASLRALDDHLIETFGEGGKVIFRECEDEHDGVVSALAEVAEACGSSEIFFGRCFEEKLVAEEKHAQMQLSRLHGLRSKAFSTFLLHDPEAVAIDMRRWKGHFGTLTPFHFACKQQRKELKTFPVPASMRIGEASVALEKAWTLENDSNGFEVFLSTGVRDGDDAALSSSESSWVDKLVQNWFDGSTECFGEVHALKLLDEFIQHKMNKYESSRGYADARAVSKLSPYLHFGVLSPAHMANRLEKSGCEAASKTLWRRLVWRDLAYWQLHHWPRMPTQPIRRFYEEHEWREDAEALERWKRGRTGFPLVDAGMRELWHTGWMQQNARMCCALFLTEYLNVHWARGAEWFHETLFDADLAINSMMWQNAGKSGLDQWNFTVGPTAKSLDPSGDYVRRWVPELKRLPKPFLHAPWEATEAVLVEAGLSLGENYPHRISAVADVASAKNRNLQAVLKLREKAKRSGFVDENGYDLIKAPRGSCRGSNNGKVRVFTKPEYRRNGQKKTKGGQNQKRGKKRPKVGKETKVVLRQLSLEEALRMDH</sequence>
<feature type="site" description="Electron transfer via tryptophanyl radical" evidence="6">
    <location>
        <position position="362"/>
    </location>
</feature>
<dbReference type="GO" id="GO:0003677">
    <property type="term" value="F:DNA binding"/>
    <property type="evidence" value="ECO:0007669"/>
    <property type="project" value="TreeGrafter"/>
</dbReference>
<dbReference type="GO" id="GO:0005737">
    <property type="term" value="C:cytoplasm"/>
    <property type="evidence" value="ECO:0007669"/>
    <property type="project" value="TreeGrafter"/>
</dbReference>
<dbReference type="InterPro" id="IPR014729">
    <property type="entry name" value="Rossmann-like_a/b/a_fold"/>
</dbReference>
<dbReference type="InterPro" id="IPR036155">
    <property type="entry name" value="Crypto/Photolyase_N_sf"/>
</dbReference>
<dbReference type="GO" id="GO:0003904">
    <property type="term" value="F:deoxyribodipyrimidine photo-lyase activity"/>
    <property type="evidence" value="ECO:0007669"/>
    <property type="project" value="TreeGrafter"/>
</dbReference>
<evidence type="ECO:0000313" key="10">
    <source>
        <dbReference type="Proteomes" id="UP000316726"/>
    </source>
</evidence>
<feature type="compositionally biased region" description="Basic residues" evidence="7">
    <location>
        <begin position="572"/>
        <end position="591"/>
    </location>
</feature>
<dbReference type="Pfam" id="PF03441">
    <property type="entry name" value="FAD_binding_7"/>
    <property type="match status" value="1"/>
</dbReference>
<dbReference type="Pfam" id="PF00875">
    <property type="entry name" value="DNA_photolyase"/>
    <property type="match status" value="1"/>
</dbReference>
<dbReference type="Gene3D" id="3.40.50.620">
    <property type="entry name" value="HUPs"/>
    <property type="match status" value="1"/>
</dbReference>
<dbReference type="InterPro" id="IPR005101">
    <property type="entry name" value="Cryptochr/Photolyase_FAD-bd"/>
</dbReference>
<feature type="binding site" evidence="5">
    <location>
        <position position="283"/>
    </location>
    <ligand>
        <name>FAD</name>
        <dbReference type="ChEBI" id="CHEBI:57692"/>
    </ligand>
</feature>
<dbReference type="GO" id="GO:0071949">
    <property type="term" value="F:FAD binding"/>
    <property type="evidence" value="ECO:0007669"/>
    <property type="project" value="TreeGrafter"/>
</dbReference>
<reference evidence="9 10" key="1">
    <citation type="submission" date="2018-07" db="EMBL/GenBank/DDBJ databases">
        <title>The complete nuclear genome of the prasinophyte Chloropicon primus (CCMP1205).</title>
        <authorList>
            <person name="Pombert J.-F."/>
            <person name="Otis C."/>
            <person name="Turmel M."/>
            <person name="Lemieux C."/>
        </authorList>
    </citation>
    <scope>NUCLEOTIDE SEQUENCE [LARGE SCALE GENOMIC DNA]</scope>
    <source>
        <strain evidence="9 10">CCMP1205</strain>
    </source>
</reference>
<dbReference type="PROSITE" id="PS51645">
    <property type="entry name" value="PHR_CRY_ALPHA_BETA"/>
    <property type="match status" value="1"/>
</dbReference>
<comment type="cofactor">
    <cofactor evidence="5">
        <name>FAD</name>
        <dbReference type="ChEBI" id="CHEBI:57692"/>
    </cofactor>
    <text evidence="5">Binds 1 FAD per subunit.</text>
</comment>
<comment type="similarity">
    <text evidence="1">Belongs to the DNA photolyase class-1 family.</text>
</comment>
<keyword evidence="10" id="KW-1185">Reference proteome</keyword>
<dbReference type="GO" id="GO:0043153">
    <property type="term" value="P:entrainment of circadian clock by photoperiod"/>
    <property type="evidence" value="ECO:0007669"/>
    <property type="project" value="TreeGrafter"/>
</dbReference>
<dbReference type="GO" id="GO:0006950">
    <property type="term" value="P:response to stress"/>
    <property type="evidence" value="ECO:0007669"/>
    <property type="project" value="UniProtKB-ARBA"/>
</dbReference>
<accession>A0A5B8MHW2</accession>
<dbReference type="Gene3D" id="1.10.579.10">
    <property type="entry name" value="DNA Cyclobutane Dipyrimidine Photolyase, subunit A, domain 3"/>
    <property type="match status" value="1"/>
</dbReference>
<evidence type="ECO:0000256" key="2">
    <source>
        <dbReference type="ARBA" id="ARBA00022630"/>
    </source>
</evidence>
<proteinExistence type="inferred from homology"/>
<dbReference type="PANTHER" id="PTHR11455">
    <property type="entry name" value="CRYPTOCHROME"/>
    <property type="match status" value="1"/>
</dbReference>
<gene>
    <name evidence="9" type="ORF">A3770_03p23890</name>
</gene>
<dbReference type="Proteomes" id="UP000316726">
    <property type="component" value="Chromosome 3"/>
</dbReference>
<dbReference type="PROSITE" id="PS00394">
    <property type="entry name" value="DNA_PHOTOLYASES_1_1"/>
    <property type="match status" value="1"/>
</dbReference>
<feature type="site" description="Electron transfer via tryptophanyl radical" evidence="6">
    <location>
        <position position="438"/>
    </location>
</feature>
<dbReference type="PANTHER" id="PTHR11455:SF18">
    <property type="entry name" value="SI:CH1073-390K14.1"/>
    <property type="match status" value="1"/>
</dbReference>
<keyword evidence="3 5" id="KW-0274">FAD</keyword>
<feature type="site" description="Electron transfer via tryptophanyl radical" evidence="6">
    <location>
        <position position="415"/>
    </location>
</feature>
<feature type="region of interest" description="Disordered" evidence="7">
    <location>
        <begin position="567"/>
        <end position="597"/>
    </location>
</feature>
<dbReference type="InterPro" id="IPR018394">
    <property type="entry name" value="DNA_photolyase_1_CS_C"/>
</dbReference>
<evidence type="ECO:0000256" key="7">
    <source>
        <dbReference type="SAM" id="MobiDB-lite"/>
    </source>
</evidence>
<protein>
    <submittedName>
        <fullName evidence="9">Cryptochrome photoreceptor</fullName>
    </submittedName>
</protein>
<keyword evidence="2 5" id="KW-0285">Flavoprotein</keyword>
<evidence type="ECO:0000259" key="8">
    <source>
        <dbReference type="PROSITE" id="PS51645"/>
    </source>
</evidence>
<dbReference type="InterPro" id="IPR002081">
    <property type="entry name" value="Cryptochrome/DNA_photolyase_1"/>
</dbReference>
<dbReference type="PRINTS" id="PR00147">
    <property type="entry name" value="DNAPHOTLYASE"/>
</dbReference>
<feature type="domain" description="Photolyase/cryptochrome alpha/beta" evidence="8">
    <location>
        <begin position="20"/>
        <end position="159"/>
    </location>
</feature>
<keyword evidence="9" id="KW-0675">Receptor</keyword>
<feature type="binding site" evidence="5">
    <location>
        <begin position="428"/>
        <end position="430"/>
    </location>
    <ligand>
        <name>FAD</name>
        <dbReference type="ChEBI" id="CHEBI:57692"/>
    </ligand>
</feature>
<evidence type="ECO:0000313" key="9">
    <source>
        <dbReference type="EMBL" id="QDZ19871.1"/>
    </source>
</evidence>
<dbReference type="SUPFAM" id="SSF48173">
    <property type="entry name" value="Cryptochrome/photolyase FAD-binding domain"/>
    <property type="match status" value="1"/>
</dbReference>
<dbReference type="Gene3D" id="1.25.40.80">
    <property type="match status" value="1"/>
</dbReference>
<dbReference type="GO" id="GO:0006139">
    <property type="term" value="P:nucleobase-containing compound metabolic process"/>
    <property type="evidence" value="ECO:0007669"/>
    <property type="project" value="UniProtKB-ARBA"/>
</dbReference>
<organism evidence="9 10">
    <name type="scientific">Chloropicon primus</name>
    <dbReference type="NCBI Taxonomy" id="1764295"/>
    <lineage>
        <taxon>Eukaryota</taxon>
        <taxon>Viridiplantae</taxon>
        <taxon>Chlorophyta</taxon>
        <taxon>Chloropicophyceae</taxon>
        <taxon>Chloropicales</taxon>
        <taxon>Chloropicaceae</taxon>
        <taxon>Chloropicon</taxon>
    </lineage>
</organism>
<dbReference type="STRING" id="1764295.A0A5B8MHW2"/>
<evidence type="ECO:0000256" key="5">
    <source>
        <dbReference type="PIRSR" id="PIRSR602081-1"/>
    </source>
</evidence>
<evidence type="ECO:0000256" key="1">
    <source>
        <dbReference type="ARBA" id="ARBA00005862"/>
    </source>
</evidence>
<dbReference type="AlphaFoldDB" id="A0A5B8MHW2"/>